<accession>A0A2R3ZTE5</accession>
<keyword evidence="1" id="KW-0689">Ribosomal protein</keyword>
<reference evidence="1" key="1">
    <citation type="submission" date="2017-11" db="EMBL/GenBank/DDBJ databases">
        <title>Plastome organization, genome-based phylogeny and evolution of plastid genes in Podophylloideae species adapted to contrasting habitats.</title>
        <authorList>
            <person name="Ye W.Q."/>
        </authorList>
    </citation>
    <scope>NUCLEOTIDE SEQUENCE</scope>
</reference>
<geneLocation type="chloroplast" evidence="1"/>
<dbReference type="GO" id="GO:0005840">
    <property type="term" value="C:ribosome"/>
    <property type="evidence" value="ECO:0007669"/>
    <property type="project" value="UniProtKB-KW"/>
</dbReference>
<protein>
    <submittedName>
        <fullName evidence="1">Ribosomal protein S15</fullName>
    </submittedName>
</protein>
<gene>
    <name evidence="1" type="primary">rps15</name>
    <name evidence="1" type="ORF">CTV94_0114</name>
</gene>
<dbReference type="EMBL" id="MG461315">
    <property type="protein sequence ID" value="AVR53852.1"/>
    <property type="molecule type" value="Genomic_DNA"/>
</dbReference>
<proteinExistence type="predicted"/>
<keyword evidence="1" id="KW-0934">Plastid</keyword>
<sequence>MLKSSFLSAISQEENKGSAKFQKFVSPIRYEDLLHIWNCTEKIIYLREVYGKFWENVNGYWLICQKKIEYVIKN</sequence>
<keyword evidence="1" id="KW-0687">Ribonucleoprotein</keyword>
<organism evidence="1">
    <name type="scientific">Achlys triphylla</name>
    <name type="common">Vanilla leaf</name>
    <name type="synonym">Leontice triphylla</name>
    <dbReference type="NCBI Taxonomy" id="63345"/>
    <lineage>
        <taxon>Eukaryota</taxon>
        <taxon>Viridiplantae</taxon>
        <taxon>Streptophyta</taxon>
        <taxon>Embryophyta</taxon>
        <taxon>Tracheophyta</taxon>
        <taxon>Spermatophyta</taxon>
        <taxon>Magnoliopsida</taxon>
        <taxon>Ranunculales</taxon>
        <taxon>Berberidaceae</taxon>
        <taxon>Podophylloideae</taxon>
        <taxon>Achlydeae</taxon>
        <taxon>Achlys</taxon>
    </lineage>
</organism>
<dbReference type="EMBL" id="MG593050">
    <property type="protein sequence ID" value="AWH99192.1"/>
    <property type="molecule type" value="Genomic_DNA"/>
</dbReference>
<keyword evidence="1" id="KW-0150">Chloroplast</keyword>
<name>A0A2R3ZTE5_ACHTR</name>
<dbReference type="GeneID" id="36937279"/>
<dbReference type="AlphaFoldDB" id="A0A2R3ZTE5"/>
<evidence type="ECO:0000313" key="1">
    <source>
        <dbReference type="EMBL" id="AVR53852.1"/>
    </source>
</evidence>
<dbReference type="RefSeq" id="YP_009485439.1">
    <property type="nucleotide sequence ID" value="NC_037726.1"/>
</dbReference>